<dbReference type="RefSeq" id="WP_041067511.1">
    <property type="nucleotide sequence ID" value="NZ_JXAL01000033.1"/>
</dbReference>
<gene>
    <name evidence="2" type="ORF">SD71_20605</name>
</gene>
<keyword evidence="1" id="KW-0472">Membrane</keyword>
<keyword evidence="3" id="KW-1185">Reference proteome</keyword>
<dbReference type="EMBL" id="JXAL01000033">
    <property type="protein sequence ID" value="KIL34417.1"/>
    <property type="molecule type" value="Genomic_DNA"/>
</dbReference>
<evidence type="ECO:0000313" key="2">
    <source>
        <dbReference type="EMBL" id="KIL34417.1"/>
    </source>
</evidence>
<name>A0ABR5A0F5_9BACL</name>
<reference evidence="2 3" key="1">
    <citation type="submission" date="2014-12" db="EMBL/GenBank/DDBJ databases">
        <title>Draft genome sequence of Cohnella kolymensis strain B-2846.</title>
        <authorList>
            <person name="Karlyshev A.V."/>
            <person name="Kudryashova E.B."/>
        </authorList>
    </citation>
    <scope>NUCLEOTIDE SEQUENCE [LARGE SCALE GENOMIC DNA]</scope>
    <source>
        <strain evidence="2 3">VKM B-2846</strain>
    </source>
</reference>
<organism evidence="2 3">
    <name type="scientific">Cohnella kolymensis</name>
    <dbReference type="NCBI Taxonomy" id="1590652"/>
    <lineage>
        <taxon>Bacteria</taxon>
        <taxon>Bacillati</taxon>
        <taxon>Bacillota</taxon>
        <taxon>Bacilli</taxon>
        <taxon>Bacillales</taxon>
        <taxon>Paenibacillaceae</taxon>
        <taxon>Cohnella</taxon>
    </lineage>
</organism>
<protein>
    <submittedName>
        <fullName evidence="2">Uncharacterized protein</fullName>
    </submittedName>
</protein>
<dbReference type="Proteomes" id="UP000054526">
    <property type="component" value="Unassembled WGS sequence"/>
</dbReference>
<accession>A0ABR5A0F5</accession>
<keyword evidence="1" id="KW-0812">Transmembrane</keyword>
<sequence length="91" mass="10471">MSRKKQFWRIVIVFVLVIYVFFFPSATPELAIRKHMLLSFHPIIAFTAEVHNNTSTSTYGHLYTVESLSKSFIYVKSNWLGWKVTSTGTGP</sequence>
<comment type="caution">
    <text evidence="2">The sequence shown here is derived from an EMBL/GenBank/DDBJ whole genome shotgun (WGS) entry which is preliminary data.</text>
</comment>
<feature type="transmembrane region" description="Helical" evidence="1">
    <location>
        <begin position="7"/>
        <end position="26"/>
    </location>
</feature>
<evidence type="ECO:0000313" key="3">
    <source>
        <dbReference type="Proteomes" id="UP000054526"/>
    </source>
</evidence>
<keyword evidence="1" id="KW-1133">Transmembrane helix</keyword>
<proteinExistence type="predicted"/>
<evidence type="ECO:0000256" key="1">
    <source>
        <dbReference type="SAM" id="Phobius"/>
    </source>
</evidence>